<dbReference type="SUPFAM" id="SSF56784">
    <property type="entry name" value="HAD-like"/>
    <property type="match status" value="1"/>
</dbReference>
<evidence type="ECO:0000256" key="3">
    <source>
        <dbReference type="ARBA" id="ARBA00022842"/>
    </source>
</evidence>
<sequence>MNGFSDLNPSESNLRSQLPFPSPTMFLGFCVTFVRKLRFFKPSLSQLAPLEAILFDVDGTLCDSDPIHLIAFQELLQEIGFNNGVPIDEKFFVENIAGKHNSEIALLLFPDDVSRGLKFCDEKEALYRKIVAEKIKPLDGLIKLTKWIEDRGLKRAAVTNAPKENAELMISKLGLTDFFQAVILGSECEFPKPHPGPYLKALEVLNVSKEHTLVFEDSISGIKAGVAAGMPVIGLTTGNPASLLMQAKPAFLIENYADPKLWAVLEELDNKS</sequence>
<dbReference type="Gene3D" id="3.40.50.1000">
    <property type="entry name" value="HAD superfamily/HAD-like"/>
    <property type="match status" value="1"/>
</dbReference>
<dbReference type="SFLD" id="SFLDG01135">
    <property type="entry name" value="C1.5.6:_HAD__Beta-PGM__Phospha"/>
    <property type="match status" value="1"/>
</dbReference>
<proteinExistence type="predicted"/>
<dbReference type="InterPro" id="IPR041492">
    <property type="entry name" value="HAD_2"/>
</dbReference>
<comment type="cofactor">
    <cofactor evidence="1">
        <name>Mg(2+)</name>
        <dbReference type="ChEBI" id="CHEBI:18420"/>
    </cofactor>
</comment>
<dbReference type="PANTHER" id="PTHR46193">
    <property type="entry name" value="6-PHOSPHOGLUCONATE PHOSPHATASE"/>
    <property type="match status" value="1"/>
</dbReference>
<dbReference type="SFLD" id="SFLDS00003">
    <property type="entry name" value="Haloacid_Dehalogenase"/>
    <property type="match status" value="1"/>
</dbReference>
<name>A0A178VYV3_ARATH</name>
<evidence type="ECO:0008006" key="6">
    <source>
        <dbReference type="Google" id="ProtNLM"/>
    </source>
</evidence>
<dbReference type="InterPro" id="IPR051600">
    <property type="entry name" value="Beta-PGM-like"/>
</dbReference>
<keyword evidence="3" id="KW-0460">Magnesium</keyword>
<evidence type="ECO:0000256" key="1">
    <source>
        <dbReference type="ARBA" id="ARBA00001946"/>
    </source>
</evidence>
<dbReference type="EMBL" id="LUHQ01000002">
    <property type="protein sequence ID" value="OAP10435.1"/>
    <property type="molecule type" value="Genomic_DNA"/>
</dbReference>
<gene>
    <name evidence="4" type="ordered locus">AXX17_At2g35620</name>
</gene>
<evidence type="ECO:0000256" key="2">
    <source>
        <dbReference type="ARBA" id="ARBA00022723"/>
    </source>
</evidence>
<dbReference type="Proteomes" id="UP000078284">
    <property type="component" value="Chromosome 2"/>
</dbReference>
<accession>A0A178VYV3</accession>
<organism evidence="4 5">
    <name type="scientific">Arabidopsis thaliana</name>
    <name type="common">Mouse-ear cress</name>
    <dbReference type="NCBI Taxonomy" id="3702"/>
    <lineage>
        <taxon>Eukaryota</taxon>
        <taxon>Viridiplantae</taxon>
        <taxon>Streptophyta</taxon>
        <taxon>Embryophyta</taxon>
        <taxon>Tracheophyta</taxon>
        <taxon>Spermatophyta</taxon>
        <taxon>Magnoliopsida</taxon>
        <taxon>eudicotyledons</taxon>
        <taxon>Gunneridae</taxon>
        <taxon>Pentapetalae</taxon>
        <taxon>rosids</taxon>
        <taxon>malvids</taxon>
        <taxon>Brassicales</taxon>
        <taxon>Brassicaceae</taxon>
        <taxon>Camelineae</taxon>
        <taxon>Arabidopsis</taxon>
    </lineage>
</organism>
<dbReference type="NCBIfam" id="TIGR01509">
    <property type="entry name" value="HAD-SF-IA-v3"/>
    <property type="match status" value="1"/>
</dbReference>
<dbReference type="AlphaFoldDB" id="A0A178VYV3"/>
<dbReference type="ExpressionAtlas" id="A0A178VYV3">
    <property type="expression patterns" value="baseline and differential"/>
</dbReference>
<comment type="caution">
    <text evidence="4">The sequence shown here is derived from an EMBL/GenBank/DDBJ whole genome shotgun (WGS) entry which is preliminary data.</text>
</comment>
<keyword evidence="2" id="KW-0479">Metal-binding</keyword>
<reference evidence="5" key="1">
    <citation type="journal article" date="2016" name="Proc. Natl. Acad. Sci. U.S.A.">
        <title>Chromosome-level assembly of Arabidopsis thaliana Ler reveals the extent of translocation and inversion polymorphisms.</title>
        <authorList>
            <person name="Zapata L."/>
            <person name="Ding J."/>
            <person name="Willing E.M."/>
            <person name="Hartwig B."/>
            <person name="Bezdan D."/>
            <person name="Jiao W.B."/>
            <person name="Patel V."/>
            <person name="Velikkakam James G."/>
            <person name="Koornneef M."/>
            <person name="Ossowski S."/>
            <person name="Schneeberger K."/>
        </authorList>
    </citation>
    <scope>NUCLEOTIDE SEQUENCE [LARGE SCALE GENOMIC DNA]</scope>
    <source>
        <strain evidence="5">cv. Landsberg erecta</strain>
    </source>
</reference>
<evidence type="ECO:0000313" key="4">
    <source>
        <dbReference type="EMBL" id="OAP10435.1"/>
    </source>
</evidence>
<dbReference type="InterPro" id="IPR006439">
    <property type="entry name" value="HAD-SF_hydro_IA"/>
</dbReference>
<dbReference type="InterPro" id="IPR023214">
    <property type="entry name" value="HAD_sf"/>
</dbReference>
<dbReference type="InterPro" id="IPR023198">
    <property type="entry name" value="PGP-like_dom2"/>
</dbReference>
<evidence type="ECO:0000313" key="5">
    <source>
        <dbReference type="Proteomes" id="UP000078284"/>
    </source>
</evidence>
<dbReference type="PANTHER" id="PTHR46193:SF9">
    <property type="entry name" value="HALOACID DEHALOGENASE-LIKE HYDROLASE DOMAIN-CONTAINING PROTEIN SGPP"/>
    <property type="match status" value="1"/>
</dbReference>
<dbReference type="GO" id="GO:0046872">
    <property type="term" value="F:metal ion binding"/>
    <property type="evidence" value="ECO:0007669"/>
    <property type="project" value="UniProtKB-KW"/>
</dbReference>
<dbReference type="CDD" id="cd07505">
    <property type="entry name" value="HAD_BPGM-like"/>
    <property type="match status" value="1"/>
</dbReference>
<dbReference type="GO" id="GO:0003824">
    <property type="term" value="F:catalytic activity"/>
    <property type="evidence" value="ECO:0007669"/>
    <property type="project" value="UniProtKB-ARBA"/>
</dbReference>
<dbReference type="PRINTS" id="PR00413">
    <property type="entry name" value="HADHALOGNASE"/>
</dbReference>
<dbReference type="Pfam" id="PF13419">
    <property type="entry name" value="HAD_2"/>
    <property type="match status" value="1"/>
</dbReference>
<dbReference type="Gene3D" id="1.10.150.240">
    <property type="entry name" value="Putative phosphatase, domain 2"/>
    <property type="match status" value="1"/>
</dbReference>
<dbReference type="InterPro" id="IPR036412">
    <property type="entry name" value="HAD-like_sf"/>
</dbReference>
<dbReference type="SFLD" id="SFLDG01129">
    <property type="entry name" value="C1.5:_HAD__Beta-PGM__Phosphata"/>
    <property type="match status" value="1"/>
</dbReference>
<protein>
    <recommendedName>
        <fullName evidence="6">Haloacid dehalogenase-like hydrolase domain-containing protein Sgpp</fullName>
    </recommendedName>
</protein>